<dbReference type="RefSeq" id="WP_303499464.1">
    <property type="nucleotide sequence ID" value="NZ_JAUOPU010000009.1"/>
</dbReference>
<reference evidence="1" key="1">
    <citation type="submission" date="2023-07" db="EMBL/GenBank/DDBJ databases">
        <title>Genome content predicts the carbon catabolic preferences of heterotrophic bacteria.</title>
        <authorList>
            <person name="Gralka M."/>
        </authorList>
    </citation>
    <scope>NUCLEOTIDE SEQUENCE</scope>
    <source>
        <strain evidence="1">G2M05</strain>
    </source>
</reference>
<name>A0AAW7Y874_9GAMM</name>
<evidence type="ECO:0000313" key="1">
    <source>
        <dbReference type="EMBL" id="MDO6542959.1"/>
    </source>
</evidence>
<sequence length="84" mass="9630">MKHTIMVEATGNWKFYFDVTKQQARDILNASEDEVINLNGNDETLSINLEVMGHSKKKGTGMTFEELDASDVRKQLKKLLEKEK</sequence>
<accession>A0AAW7Y874</accession>
<protein>
    <submittedName>
        <fullName evidence="1">Uncharacterized protein</fullName>
    </submittedName>
</protein>
<comment type="caution">
    <text evidence="1">The sequence shown here is derived from an EMBL/GenBank/DDBJ whole genome shotgun (WGS) entry which is preliminary data.</text>
</comment>
<proteinExistence type="predicted"/>
<organism evidence="1 2">
    <name type="scientific">Photobacterium sanguinicancri</name>
    <dbReference type="NCBI Taxonomy" id="875932"/>
    <lineage>
        <taxon>Bacteria</taxon>
        <taxon>Pseudomonadati</taxon>
        <taxon>Pseudomonadota</taxon>
        <taxon>Gammaproteobacteria</taxon>
        <taxon>Vibrionales</taxon>
        <taxon>Vibrionaceae</taxon>
        <taxon>Photobacterium</taxon>
    </lineage>
</organism>
<dbReference type="EMBL" id="JAUOPU010000009">
    <property type="protein sequence ID" value="MDO6542959.1"/>
    <property type="molecule type" value="Genomic_DNA"/>
</dbReference>
<gene>
    <name evidence="1" type="ORF">Q4568_10460</name>
</gene>
<dbReference type="AlphaFoldDB" id="A0AAW7Y874"/>
<dbReference type="Proteomes" id="UP001170624">
    <property type="component" value="Unassembled WGS sequence"/>
</dbReference>
<evidence type="ECO:0000313" key="2">
    <source>
        <dbReference type="Proteomes" id="UP001170624"/>
    </source>
</evidence>